<feature type="region of interest" description="Disordered" evidence="1">
    <location>
        <begin position="72"/>
        <end position="95"/>
    </location>
</feature>
<dbReference type="Proteomes" id="UP000827721">
    <property type="component" value="Unassembled WGS sequence"/>
</dbReference>
<dbReference type="PANTHER" id="PTHR34570">
    <property type="entry name" value="OS03G0593100 PROTEIN"/>
    <property type="match status" value="1"/>
</dbReference>
<evidence type="ECO:0000313" key="3">
    <source>
        <dbReference type="Proteomes" id="UP000827721"/>
    </source>
</evidence>
<reference evidence="2 3" key="1">
    <citation type="submission" date="2021-02" db="EMBL/GenBank/DDBJ databases">
        <title>Plant Genome Project.</title>
        <authorList>
            <person name="Zhang R.-G."/>
        </authorList>
    </citation>
    <scope>NUCLEOTIDE SEQUENCE [LARGE SCALE GENOMIC DNA]</scope>
    <source>
        <tissue evidence="2">Leaves</tissue>
    </source>
</reference>
<gene>
    <name evidence="2" type="ORF">JRO89_XS04G0287000</name>
</gene>
<dbReference type="PANTHER" id="PTHR34570:SF7">
    <property type="entry name" value="GENOME ASSEMBLY, CHROMOSOME: A08"/>
    <property type="match status" value="1"/>
</dbReference>
<keyword evidence="3" id="KW-1185">Reference proteome</keyword>
<protein>
    <submittedName>
        <fullName evidence="2">Uncharacterized protein</fullName>
    </submittedName>
</protein>
<comment type="caution">
    <text evidence="2">The sequence shown here is derived from an EMBL/GenBank/DDBJ whole genome shotgun (WGS) entry which is preliminary data.</text>
</comment>
<accession>A0ABQ8I7Q7</accession>
<sequence length="163" mass="18493">MGRQRNNDPVVFQSSIALLQERFKELQRVKEMREEKELHRMVAEEPKLLFNPTTMHYYYEPSKLFFHFLPPKSSPTPSSLSSPSSSTTTTSQVSSLSLWSDSVQSSKLDDDHFQYQCMGIDHAAPLPMSYFQPAETSSVHGSALCKLADSIYDVDDVDTSLHL</sequence>
<dbReference type="EMBL" id="JAFEMO010000004">
    <property type="protein sequence ID" value="KAH7572660.1"/>
    <property type="molecule type" value="Genomic_DNA"/>
</dbReference>
<evidence type="ECO:0000256" key="1">
    <source>
        <dbReference type="SAM" id="MobiDB-lite"/>
    </source>
</evidence>
<name>A0ABQ8I7Q7_9ROSI</name>
<proteinExistence type="predicted"/>
<organism evidence="2 3">
    <name type="scientific">Xanthoceras sorbifolium</name>
    <dbReference type="NCBI Taxonomy" id="99658"/>
    <lineage>
        <taxon>Eukaryota</taxon>
        <taxon>Viridiplantae</taxon>
        <taxon>Streptophyta</taxon>
        <taxon>Embryophyta</taxon>
        <taxon>Tracheophyta</taxon>
        <taxon>Spermatophyta</taxon>
        <taxon>Magnoliopsida</taxon>
        <taxon>eudicotyledons</taxon>
        <taxon>Gunneridae</taxon>
        <taxon>Pentapetalae</taxon>
        <taxon>rosids</taxon>
        <taxon>malvids</taxon>
        <taxon>Sapindales</taxon>
        <taxon>Sapindaceae</taxon>
        <taxon>Xanthoceroideae</taxon>
        <taxon>Xanthoceras</taxon>
    </lineage>
</organism>
<evidence type="ECO:0000313" key="2">
    <source>
        <dbReference type="EMBL" id="KAH7572660.1"/>
    </source>
</evidence>